<feature type="region of interest" description="Disordered" evidence="1">
    <location>
        <begin position="23"/>
        <end position="54"/>
    </location>
</feature>
<name>A0A1R4J7L2_9ACTN</name>
<dbReference type="Proteomes" id="UP000188342">
    <property type="component" value="Unassembled WGS sequence"/>
</dbReference>
<dbReference type="EMBL" id="FUKQ01000024">
    <property type="protein sequence ID" value="SJN28080.1"/>
    <property type="molecule type" value="Genomic_DNA"/>
</dbReference>
<keyword evidence="2" id="KW-0732">Signal</keyword>
<feature type="chain" id="PRO_5012142111" description="Secreted protein" evidence="2">
    <location>
        <begin position="27"/>
        <end position="54"/>
    </location>
</feature>
<evidence type="ECO:0008006" key="5">
    <source>
        <dbReference type="Google" id="ProtNLM"/>
    </source>
</evidence>
<keyword evidence="4" id="KW-1185">Reference proteome</keyword>
<dbReference type="AlphaFoldDB" id="A0A1R4J7L2"/>
<gene>
    <name evidence="3" type="ORF">FM114_05950</name>
</gene>
<dbReference type="RefSeq" id="WP_179110621.1">
    <property type="nucleotide sequence ID" value="NZ_FUKQ01000024.1"/>
</dbReference>
<dbReference type="STRING" id="1255658.FM114_05950"/>
<evidence type="ECO:0000313" key="4">
    <source>
        <dbReference type="Proteomes" id="UP000188342"/>
    </source>
</evidence>
<organism evidence="3 4">
    <name type="scientific">Luteococcus japonicus LSP_Lj1</name>
    <dbReference type="NCBI Taxonomy" id="1255658"/>
    <lineage>
        <taxon>Bacteria</taxon>
        <taxon>Bacillati</taxon>
        <taxon>Actinomycetota</taxon>
        <taxon>Actinomycetes</taxon>
        <taxon>Propionibacteriales</taxon>
        <taxon>Propionibacteriaceae</taxon>
        <taxon>Luteococcus</taxon>
    </lineage>
</organism>
<evidence type="ECO:0000313" key="3">
    <source>
        <dbReference type="EMBL" id="SJN28080.1"/>
    </source>
</evidence>
<feature type="signal peptide" evidence="2">
    <location>
        <begin position="1"/>
        <end position="26"/>
    </location>
</feature>
<accession>A0A1R4J7L2</accession>
<proteinExistence type="predicted"/>
<sequence length="54" mass="5247">MKHLAVSLATVATLALSMGVSTPAHAAPATNPGHAATSQLLDSETTTSSASASI</sequence>
<evidence type="ECO:0000256" key="2">
    <source>
        <dbReference type="SAM" id="SignalP"/>
    </source>
</evidence>
<protein>
    <recommendedName>
        <fullName evidence="5">Secreted protein</fullName>
    </recommendedName>
</protein>
<evidence type="ECO:0000256" key="1">
    <source>
        <dbReference type="SAM" id="MobiDB-lite"/>
    </source>
</evidence>
<reference evidence="3 4" key="1">
    <citation type="submission" date="2017-02" db="EMBL/GenBank/DDBJ databases">
        <authorList>
            <person name="Peterson S.W."/>
        </authorList>
    </citation>
    <scope>NUCLEOTIDE SEQUENCE [LARGE SCALE GENOMIC DNA]</scope>
    <source>
        <strain evidence="3 4">LSP_Lj1</strain>
    </source>
</reference>
<feature type="compositionally biased region" description="Low complexity" evidence="1">
    <location>
        <begin position="43"/>
        <end position="54"/>
    </location>
</feature>